<dbReference type="InterPro" id="IPR000897">
    <property type="entry name" value="SRP54_GTPase_dom"/>
</dbReference>
<dbReference type="Proteomes" id="UP001251374">
    <property type="component" value="Unassembled WGS sequence"/>
</dbReference>
<dbReference type="InterPro" id="IPR003593">
    <property type="entry name" value="AAA+_ATPase"/>
</dbReference>
<keyword evidence="17" id="KW-0966">Cell projection</keyword>
<keyword evidence="17" id="KW-0969">Cilium</keyword>
<dbReference type="Gene3D" id="1.20.120.1380">
    <property type="entry name" value="Flagellar FlhF biosynthesis protein, N domain"/>
    <property type="match status" value="1"/>
</dbReference>
<keyword evidence="7" id="KW-1005">Bacterial flagellum biogenesis</keyword>
<comment type="function">
    <text evidence="12">Necessary for flagellar biosynthesis. May be involved in translocation of the flagellum.</text>
</comment>
<comment type="subcellular location">
    <subcellularLocation>
        <location evidence="1">Cell membrane</location>
        <topology evidence="1">Peripheral membrane protein</topology>
        <orientation evidence="1">Cytoplasmic side</orientation>
    </subcellularLocation>
</comment>
<evidence type="ECO:0000256" key="4">
    <source>
        <dbReference type="ARBA" id="ARBA00022448"/>
    </source>
</evidence>
<keyword evidence="9" id="KW-0342">GTP-binding</keyword>
<keyword evidence="11" id="KW-1006">Bacterial flagellum protein export</keyword>
<evidence type="ECO:0000256" key="6">
    <source>
        <dbReference type="ARBA" id="ARBA00022741"/>
    </source>
</evidence>
<dbReference type="SMART" id="SM00962">
    <property type="entry name" value="SRP54"/>
    <property type="match status" value="1"/>
</dbReference>
<comment type="similarity">
    <text evidence="2">Belongs to the GTP-binding SRP family.</text>
</comment>
<name>A0ABU1HE99_9GAMM</name>
<evidence type="ECO:0000256" key="8">
    <source>
        <dbReference type="ARBA" id="ARBA00022927"/>
    </source>
</evidence>
<evidence type="ECO:0000256" key="9">
    <source>
        <dbReference type="ARBA" id="ARBA00023134"/>
    </source>
</evidence>
<proteinExistence type="inferred from homology"/>
<keyword evidence="6" id="KW-0547">Nucleotide-binding</keyword>
<dbReference type="NCBIfam" id="TIGR03499">
    <property type="entry name" value="FlhF"/>
    <property type="match status" value="1"/>
</dbReference>
<feature type="region of interest" description="Disordered" evidence="14">
    <location>
        <begin position="51"/>
        <end position="110"/>
    </location>
</feature>
<dbReference type="InterPro" id="IPR047040">
    <property type="entry name" value="FlhF__GTPase_dom"/>
</dbReference>
<dbReference type="CDD" id="cd17873">
    <property type="entry name" value="FlhF"/>
    <property type="match status" value="1"/>
</dbReference>
<keyword evidence="17" id="KW-0282">Flagellum</keyword>
<evidence type="ECO:0000259" key="16">
    <source>
        <dbReference type="SMART" id="SM00962"/>
    </source>
</evidence>
<keyword evidence="18" id="KW-1185">Reference proteome</keyword>
<organism evidence="17 18">
    <name type="scientific">Franzmannia qiaohouensis</name>
    <dbReference type="NCBI Taxonomy" id="1329370"/>
    <lineage>
        <taxon>Bacteria</taxon>
        <taxon>Pseudomonadati</taxon>
        <taxon>Pseudomonadota</taxon>
        <taxon>Gammaproteobacteria</taxon>
        <taxon>Oceanospirillales</taxon>
        <taxon>Halomonadaceae</taxon>
        <taxon>Franzmannia</taxon>
    </lineage>
</organism>
<dbReference type="PANTHER" id="PTHR43134:SF3">
    <property type="entry name" value="FLAGELLAR BIOSYNTHESIS PROTEIN FLHF"/>
    <property type="match status" value="1"/>
</dbReference>
<evidence type="ECO:0000256" key="7">
    <source>
        <dbReference type="ARBA" id="ARBA00022795"/>
    </source>
</evidence>
<reference evidence="17 18" key="1">
    <citation type="submission" date="2023-04" db="EMBL/GenBank/DDBJ databases">
        <title>A long-awaited taxogenomic arrangement of the family Halomonadaceae.</title>
        <authorList>
            <person name="De La Haba R."/>
            <person name="Chuvochina M."/>
            <person name="Wittouck S."/>
            <person name="Arahal D.R."/>
            <person name="Sanchez-Porro C."/>
            <person name="Hugenholtz P."/>
            <person name="Ventosa A."/>
        </authorList>
    </citation>
    <scope>NUCLEOTIDE SEQUENCE [LARGE SCALE GENOMIC DNA]</scope>
    <source>
        <strain evidence="17 18">DSM 26770</strain>
    </source>
</reference>
<evidence type="ECO:0000256" key="14">
    <source>
        <dbReference type="SAM" id="MobiDB-lite"/>
    </source>
</evidence>
<accession>A0ABU1HE99</accession>
<evidence type="ECO:0000256" key="11">
    <source>
        <dbReference type="ARBA" id="ARBA00023225"/>
    </source>
</evidence>
<evidence type="ECO:0000256" key="13">
    <source>
        <dbReference type="NCBIfam" id="TIGR03499"/>
    </source>
</evidence>
<sequence length="771" mass="82125">MSVQRFLGVNSREAMRQVRAALGDDALILSNRNVDGGVEVLALADDAHGRMTAPTQAASPPAGDAAPGLRSPADASRQARAYASQAAARSAPEPQHRPEPSSAAAPPAAAQPDFAALSERLLGEMQEMRDMLGRQQRDQRSDRDPLARLHQRLWSAGVGPRLAAELLAELPAELDAAGDAAAEDAWLGRQLAARLSTPGDEAALLDQGGVIALVGPTGVGKTTTTAKLAARYVMRHGSDGVALVTTDSYRIGAHEQLRIYARLLGVEVHAQEADAPLDETLARLADKRLIIIDTVGMSQRDQRLVKQIEQLSASGRQVRLLLLLNAASHGDTLEDVIVSYRQAARAAGNRLDDCILTKRDESARLGPLLDSVIRHALSLHYVSHGQQVPEDLSLADAGALVAEALRVDNDSPFTPEFSALREPVASGQKRLTALSRGLLGQGRALRAALDALRAQQPGFALVEGAWQLAGQPLGHQRAALDGLHAAQLAAAREAGDSSALTLLWGTQRVNGCDWRLPCGAATNAGQLLASGWQAQRLPAGDVERLEWSAQQLGPEAHVLATLPAPDALAWLSAWQLPWLAAAKPNQRVLVDGRRVAVSELAALAAPDSELACRHQGRLVTLPLQRMTVEYAARRGGESSVPLSLFTATPVDRDSGKRLARRYWLAPEAPDDRALIAQQLLLAEMPALTRRAWQGLADAGLGACDAELRLQLAHGLANVALSLAVADGDWAMDVRAQLLALLGSQRSRQAATLLDALIHLFTARDVFREVAA</sequence>
<evidence type="ECO:0000313" key="18">
    <source>
        <dbReference type="Proteomes" id="UP001251374"/>
    </source>
</evidence>
<dbReference type="SMART" id="SM00382">
    <property type="entry name" value="AAA"/>
    <property type="match status" value="1"/>
</dbReference>
<evidence type="ECO:0000259" key="15">
    <source>
        <dbReference type="SMART" id="SM00382"/>
    </source>
</evidence>
<dbReference type="SUPFAM" id="SSF52540">
    <property type="entry name" value="P-loop containing nucleoside triphosphate hydrolases"/>
    <property type="match status" value="1"/>
</dbReference>
<keyword evidence="4" id="KW-0813">Transport</keyword>
<comment type="caution">
    <text evidence="17">The sequence shown here is derived from an EMBL/GenBank/DDBJ whole genome shotgun (WGS) entry which is preliminary data.</text>
</comment>
<protein>
    <recommendedName>
        <fullName evidence="3 13">Flagellar biosynthesis protein FlhF</fullName>
    </recommendedName>
</protein>
<feature type="domain" description="AAA+ ATPase" evidence="15">
    <location>
        <begin position="207"/>
        <end position="361"/>
    </location>
</feature>
<dbReference type="EMBL" id="JARWAM010000007">
    <property type="protein sequence ID" value="MDR5905793.1"/>
    <property type="molecule type" value="Genomic_DNA"/>
</dbReference>
<evidence type="ECO:0000313" key="17">
    <source>
        <dbReference type="EMBL" id="MDR5905793.1"/>
    </source>
</evidence>
<evidence type="ECO:0000256" key="2">
    <source>
        <dbReference type="ARBA" id="ARBA00008531"/>
    </source>
</evidence>
<feature type="compositionally biased region" description="Low complexity" evidence="14">
    <location>
        <begin position="57"/>
        <end position="93"/>
    </location>
</feature>
<evidence type="ECO:0000256" key="12">
    <source>
        <dbReference type="ARBA" id="ARBA00025337"/>
    </source>
</evidence>
<dbReference type="Pfam" id="PF00448">
    <property type="entry name" value="SRP54"/>
    <property type="match status" value="1"/>
</dbReference>
<dbReference type="RefSeq" id="WP_309720989.1">
    <property type="nucleotide sequence ID" value="NZ_JARWAM010000007.1"/>
</dbReference>
<dbReference type="InterPro" id="IPR027417">
    <property type="entry name" value="P-loop_NTPase"/>
</dbReference>
<dbReference type="PANTHER" id="PTHR43134">
    <property type="entry name" value="SIGNAL RECOGNITION PARTICLE RECEPTOR SUBUNIT ALPHA"/>
    <property type="match status" value="1"/>
</dbReference>
<feature type="domain" description="SRP54-type proteins GTP-binding" evidence="16">
    <location>
        <begin position="208"/>
        <end position="406"/>
    </location>
</feature>
<gene>
    <name evidence="17" type="primary">flhF</name>
    <name evidence="17" type="ORF">QC821_10950</name>
</gene>
<dbReference type="InterPro" id="IPR020006">
    <property type="entry name" value="FlhF"/>
</dbReference>
<evidence type="ECO:0000256" key="1">
    <source>
        <dbReference type="ARBA" id="ARBA00004413"/>
    </source>
</evidence>
<evidence type="ECO:0000256" key="5">
    <source>
        <dbReference type="ARBA" id="ARBA00022475"/>
    </source>
</evidence>
<dbReference type="Gene3D" id="3.40.50.300">
    <property type="entry name" value="P-loop containing nucleotide triphosphate hydrolases"/>
    <property type="match status" value="1"/>
</dbReference>
<keyword evidence="8" id="KW-0653">Protein transport</keyword>
<feature type="compositionally biased region" description="Low complexity" evidence="14">
    <location>
        <begin position="100"/>
        <end position="110"/>
    </location>
</feature>
<keyword evidence="5" id="KW-1003">Cell membrane</keyword>
<keyword evidence="10" id="KW-0472">Membrane</keyword>
<evidence type="ECO:0000256" key="10">
    <source>
        <dbReference type="ARBA" id="ARBA00023136"/>
    </source>
</evidence>
<evidence type="ECO:0000256" key="3">
    <source>
        <dbReference type="ARBA" id="ARBA00014919"/>
    </source>
</evidence>